<evidence type="ECO:0000256" key="6">
    <source>
        <dbReference type="ARBA" id="ARBA00022777"/>
    </source>
</evidence>
<sequence>MSSPSSDITQTDPTTDWKYVSEGGATIVFSYIGPSNPTFDGMVLRLRKQPNVPVGVRDSDSDSDSDSSDGEESEDEDPSISFQRQCMSRLVPKEHLPKLQSVIVRADPVRSVSVDEVTGSYRDSDVEMRMPGAFPVTIHGPPHIHSNRWLRALSKAHEHRETGESEENWGCGCA</sequence>
<comment type="function">
    <text evidence="8">Phosphorylates Ins(1,3,4,5,6)P5 at position 2 to form Ins(1,2,3,4,5,6)P6 (InsP6 or phytate).</text>
</comment>
<reference evidence="10 11" key="1">
    <citation type="submission" date="2024-05" db="EMBL/GenBank/DDBJ databases">
        <title>A draft genome resource for the thread blight pathogen Marasmius tenuissimus strain MS-2.</title>
        <authorList>
            <person name="Yulfo-Soto G.E."/>
            <person name="Baruah I.K."/>
            <person name="Amoako-Attah I."/>
            <person name="Bukari Y."/>
            <person name="Meinhardt L.W."/>
            <person name="Bailey B.A."/>
            <person name="Cohen S.P."/>
        </authorList>
    </citation>
    <scope>NUCLEOTIDE SEQUENCE [LARGE SCALE GENOMIC DNA]</scope>
    <source>
        <strain evidence="10 11">MS-2</strain>
    </source>
</reference>
<feature type="compositionally biased region" description="Acidic residues" evidence="9">
    <location>
        <begin position="61"/>
        <end position="78"/>
    </location>
</feature>
<keyword evidence="6 8" id="KW-0418">Kinase</keyword>
<accession>A0ABR2ZWM8</accession>
<dbReference type="EC" id="2.7.1.158" evidence="2 8"/>
<organism evidence="10 11">
    <name type="scientific">Marasmius tenuissimus</name>
    <dbReference type="NCBI Taxonomy" id="585030"/>
    <lineage>
        <taxon>Eukaryota</taxon>
        <taxon>Fungi</taxon>
        <taxon>Dikarya</taxon>
        <taxon>Basidiomycota</taxon>
        <taxon>Agaricomycotina</taxon>
        <taxon>Agaricomycetes</taxon>
        <taxon>Agaricomycetidae</taxon>
        <taxon>Agaricales</taxon>
        <taxon>Marasmiineae</taxon>
        <taxon>Marasmiaceae</taxon>
        <taxon>Marasmius</taxon>
    </lineage>
</organism>
<evidence type="ECO:0000256" key="5">
    <source>
        <dbReference type="ARBA" id="ARBA00022741"/>
    </source>
</evidence>
<evidence type="ECO:0000256" key="3">
    <source>
        <dbReference type="ARBA" id="ARBA00014846"/>
    </source>
</evidence>
<keyword evidence="4 8" id="KW-0808">Transferase</keyword>
<comment type="catalytic activity">
    <reaction evidence="1 8">
        <text>1D-myo-inositol 1,3,4,5,6-pentakisphosphate + ATP = 1D-myo-inositol hexakisphosphate + ADP + H(+)</text>
        <dbReference type="Rhea" id="RHEA:20313"/>
        <dbReference type="ChEBI" id="CHEBI:15378"/>
        <dbReference type="ChEBI" id="CHEBI:30616"/>
        <dbReference type="ChEBI" id="CHEBI:57733"/>
        <dbReference type="ChEBI" id="CHEBI:58130"/>
        <dbReference type="ChEBI" id="CHEBI:456216"/>
        <dbReference type="EC" id="2.7.1.158"/>
    </reaction>
</comment>
<evidence type="ECO:0000313" key="10">
    <source>
        <dbReference type="EMBL" id="KAL0065491.1"/>
    </source>
</evidence>
<dbReference type="EMBL" id="JBBXMP010000047">
    <property type="protein sequence ID" value="KAL0065491.1"/>
    <property type="molecule type" value="Genomic_DNA"/>
</dbReference>
<evidence type="ECO:0000256" key="9">
    <source>
        <dbReference type="SAM" id="MobiDB-lite"/>
    </source>
</evidence>
<comment type="caution">
    <text evidence="10">The sequence shown here is derived from an EMBL/GenBank/DDBJ whole genome shotgun (WGS) entry which is preliminary data.</text>
</comment>
<dbReference type="PANTHER" id="PTHR14456:SF2">
    <property type="entry name" value="INOSITOL-PENTAKISPHOSPHATE 2-KINASE"/>
    <property type="match status" value="1"/>
</dbReference>
<protein>
    <recommendedName>
        <fullName evidence="3 8">Inositol-pentakisphosphate 2-kinase</fullName>
        <ecNumber evidence="2 8">2.7.1.158</ecNumber>
    </recommendedName>
</protein>
<dbReference type="Pfam" id="PF06090">
    <property type="entry name" value="Ins_P5_2-kin"/>
    <property type="match status" value="1"/>
</dbReference>
<dbReference type="Proteomes" id="UP001437256">
    <property type="component" value="Unassembled WGS sequence"/>
</dbReference>
<evidence type="ECO:0000256" key="1">
    <source>
        <dbReference type="ARBA" id="ARBA00001774"/>
    </source>
</evidence>
<dbReference type="InterPro" id="IPR009286">
    <property type="entry name" value="Ins_P5_2-kin"/>
</dbReference>
<proteinExistence type="predicted"/>
<evidence type="ECO:0000256" key="8">
    <source>
        <dbReference type="RuleBase" id="RU364126"/>
    </source>
</evidence>
<evidence type="ECO:0000256" key="7">
    <source>
        <dbReference type="ARBA" id="ARBA00022840"/>
    </source>
</evidence>
<keyword evidence="7 8" id="KW-0067">ATP-binding</keyword>
<keyword evidence="11" id="KW-1185">Reference proteome</keyword>
<evidence type="ECO:0000313" key="11">
    <source>
        <dbReference type="Proteomes" id="UP001437256"/>
    </source>
</evidence>
<name>A0ABR2ZWM8_9AGAR</name>
<feature type="region of interest" description="Disordered" evidence="9">
    <location>
        <begin position="50"/>
        <end position="82"/>
    </location>
</feature>
<dbReference type="PANTHER" id="PTHR14456">
    <property type="entry name" value="INOSITOL POLYPHOSPHATE KINASE 1"/>
    <property type="match status" value="1"/>
</dbReference>
<keyword evidence="5 8" id="KW-0547">Nucleotide-binding</keyword>
<evidence type="ECO:0000256" key="4">
    <source>
        <dbReference type="ARBA" id="ARBA00022679"/>
    </source>
</evidence>
<dbReference type="Gene3D" id="3.30.200.110">
    <property type="entry name" value="Inositol-pentakisphosphate 2-kinase, N-lobe"/>
    <property type="match status" value="1"/>
</dbReference>
<dbReference type="InterPro" id="IPR043001">
    <property type="entry name" value="IP5_2-K_N_lobe"/>
</dbReference>
<comment type="domain">
    <text evidence="8">The EXKPK motif is conserved in inositol-pentakisphosphate 2-kinases of both family 1 and 2.</text>
</comment>
<evidence type="ECO:0000256" key="2">
    <source>
        <dbReference type="ARBA" id="ARBA00012023"/>
    </source>
</evidence>
<gene>
    <name evidence="10" type="ORF">AAF712_007555</name>
</gene>